<dbReference type="InterPro" id="IPR001123">
    <property type="entry name" value="LeuE-type"/>
</dbReference>
<keyword evidence="4 6" id="KW-1133">Transmembrane helix</keyword>
<dbReference type="PANTHER" id="PTHR38825">
    <property type="entry name" value="LYSINE EXPORTER PROTEIN (LYSE/YGGA)"/>
    <property type="match status" value="1"/>
</dbReference>
<comment type="subcellular location">
    <subcellularLocation>
        <location evidence="1">Cell membrane</location>
        <topology evidence="1">Multi-pass membrane protein</topology>
    </subcellularLocation>
</comment>
<gene>
    <name evidence="7" type="ORF">MA03_01115</name>
</gene>
<evidence type="ECO:0000256" key="5">
    <source>
        <dbReference type="ARBA" id="ARBA00023136"/>
    </source>
</evidence>
<dbReference type="PATRIC" id="fig|1550241.5.peg.227"/>
<name>A0A0F7FGA0_9CREN</name>
<accession>A0A0F7FGA0</accession>
<feature type="transmembrane region" description="Helical" evidence="6">
    <location>
        <begin position="48"/>
        <end position="67"/>
    </location>
</feature>
<keyword evidence="8" id="KW-1185">Reference proteome</keyword>
<dbReference type="HOGENOM" id="CLU_104651_0_0_2"/>
<evidence type="ECO:0000256" key="1">
    <source>
        <dbReference type="ARBA" id="ARBA00004651"/>
    </source>
</evidence>
<evidence type="ECO:0000256" key="3">
    <source>
        <dbReference type="ARBA" id="ARBA00022692"/>
    </source>
</evidence>
<organism evidence="7 8">
    <name type="scientific">Infirmifilum uzonense</name>
    <dbReference type="NCBI Taxonomy" id="1550241"/>
    <lineage>
        <taxon>Archaea</taxon>
        <taxon>Thermoproteota</taxon>
        <taxon>Thermoprotei</taxon>
        <taxon>Thermofilales</taxon>
        <taxon>Thermofilaceae</taxon>
        <taxon>Infirmifilum</taxon>
    </lineage>
</organism>
<dbReference type="PANTHER" id="PTHR38825:SF1">
    <property type="entry name" value="TRANSPORTER, LYSE FAMILY"/>
    <property type="match status" value="1"/>
</dbReference>
<evidence type="ECO:0008006" key="9">
    <source>
        <dbReference type="Google" id="ProtNLM"/>
    </source>
</evidence>
<dbReference type="RefSeq" id="WP_052883507.1">
    <property type="nucleotide sequence ID" value="NZ_CP009961.1"/>
</dbReference>
<dbReference type="Proteomes" id="UP000067434">
    <property type="component" value="Chromosome"/>
</dbReference>
<dbReference type="STRING" id="1550241.MA03_01115"/>
<sequence length="210" mass="23005">MIDPSLAVEVVALTAGGVVSPGPLSSSAIIGGSIHGWKYGFKAALGHMFFELPLFVLLGVGTYNFLLNPTTRRLLSIAGGFIILFFAVMFLRDLLAGEHAEGKTVKTMGMAVNPILLGLMLTAFNPYFLVWWGTVGVKIIADINLYSPGLSGMLEYYAVHVWMDYAWLSLLAYMASKGLRANKKILELIQLVLITAMIYYALRFLIDAFT</sequence>
<proteinExistence type="predicted"/>
<dbReference type="Pfam" id="PF01810">
    <property type="entry name" value="LysE"/>
    <property type="match status" value="1"/>
</dbReference>
<keyword evidence="5 6" id="KW-0472">Membrane</keyword>
<evidence type="ECO:0000313" key="7">
    <source>
        <dbReference type="EMBL" id="AKG38164.1"/>
    </source>
</evidence>
<dbReference type="KEGG" id="thf:MA03_01115"/>
<reference evidence="7 8" key="1">
    <citation type="journal article" date="2015" name="Stand. Genomic Sci.">
        <title>Complete genome sequence of and proposal of Thermofilum uzonense sp. nov. a novel hyperthermophilic crenarchaeon and emended description of the genus Thermofilum.</title>
        <authorList>
            <person name="Toshchakov S.V."/>
            <person name="Korzhenkov A.A."/>
            <person name="Samarov N.I."/>
            <person name="Mazunin I.O."/>
            <person name="Mozhey O.I."/>
            <person name="Shmyr I.S."/>
            <person name="Derbikova K.S."/>
            <person name="Taranov E.A."/>
            <person name="Dominova I.N."/>
            <person name="Bonch-Osmolovskaya E.A."/>
            <person name="Patrushev M.V."/>
            <person name="Podosokorskaya O.A."/>
            <person name="Kublanov I.V."/>
        </authorList>
    </citation>
    <scope>NUCLEOTIDE SEQUENCE [LARGE SCALE GENOMIC DNA]</scope>
    <source>
        <strain evidence="7 8">1807-2</strain>
    </source>
</reference>
<evidence type="ECO:0000256" key="4">
    <source>
        <dbReference type="ARBA" id="ARBA00022989"/>
    </source>
</evidence>
<keyword evidence="3 6" id="KW-0812">Transmembrane</keyword>
<dbReference type="OrthoDB" id="121309at2157"/>
<feature type="transmembrane region" description="Helical" evidence="6">
    <location>
        <begin position="185"/>
        <end position="206"/>
    </location>
</feature>
<dbReference type="GeneID" id="25400788"/>
<dbReference type="GO" id="GO:0005886">
    <property type="term" value="C:plasma membrane"/>
    <property type="evidence" value="ECO:0007669"/>
    <property type="project" value="UniProtKB-SubCell"/>
</dbReference>
<dbReference type="AlphaFoldDB" id="A0A0F7FGA0"/>
<protein>
    <recommendedName>
        <fullName evidence="9">Lysine transporter LysE</fullName>
    </recommendedName>
</protein>
<evidence type="ECO:0000256" key="2">
    <source>
        <dbReference type="ARBA" id="ARBA00022475"/>
    </source>
</evidence>
<dbReference type="GO" id="GO:0006865">
    <property type="term" value="P:amino acid transport"/>
    <property type="evidence" value="ECO:0007669"/>
    <property type="project" value="InterPro"/>
</dbReference>
<evidence type="ECO:0000313" key="8">
    <source>
        <dbReference type="Proteomes" id="UP000067434"/>
    </source>
</evidence>
<keyword evidence="2" id="KW-1003">Cell membrane</keyword>
<dbReference type="EMBL" id="CP009961">
    <property type="protein sequence ID" value="AKG38164.1"/>
    <property type="molecule type" value="Genomic_DNA"/>
</dbReference>
<feature type="transmembrane region" description="Helical" evidence="6">
    <location>
        <begin position="73"/>
        <end position="91"/>
    </location>
</feature>
<evidence type="ECO:0000256" key="6">
    <source>
        <dbReference type="SAM" id="Phobius"/>
    </source>
</evidence>
<feature type="transmembrane region" description="Helical" evidence="6">
    <location>
        <begin position="112"/>
        <end position="134"/>
    </location>
</feature>